<dbReference type="GO" id="GO:0005783">
    <property type="term" value="C:endoplasmic reticulum"/>
    <property type="evidence" value="ECO:0007669"/>
    <property type="project" value="TreeGrafter"/>
</dbReference>
<keyword evidence="5" id="KW-1185">Reference proteome</keyword>
<dbReference type="InterPro" id="IPR020845">
    <property type="entry name" value="AMP-binding_CS"/>
</dbReference>
<dbReference type="SUPFAM" id="SSF56801">
    <property type="entry name" value="Acetyl-CoA synthetase-like"/>
    <property type="match status" value="1"/>
</dbReference>
<evidence type="ECO:0000256" key="1">
    <source>
        <dbReference type="ARBA" id="ARBA00022741"/>
    </source>
</evidence>
<keyword evidence="1" id="KW-0547">Nucleotide-binding</keyword>
<organism evidence="4 5">
    <name type="scientific">Halteria grandinella</name>
    <dbReference type="NCBI Taxonomy" id="5974"/>
    <lineage>
        <taxon>Eukaryota</taxon>
        <taxon>Sar</taxon>
        <taxon>Alveolata</taxon>
        <taxon>Ciliophora</taxon>
        <taxon>Intramacronucleata</taxon>
        <taxon>Spirotrichea</taxon>
        <taxon>Stichotrichia</taxon>
        <taxon>Sporadotrichida</taxon>
        <taxon>Halteriidae</taxon>
        <taxon>Halteria</taxon>
    </lineage>
</organism>
<sequence length="813" mass="91139">MGASNTTMSNEEYIEQFTQLARKQVQPDGTFRYGEFDPRQLEKPEGFTKDLINHVNLSHPDSYVEGAYPLECQTLWEYFVRIANIQPHHQFLGVRVSENDKSNELPYEWITYSEGLKTVNKLVAGMKEINRRPLQEGKSEIICESRIFQDQPRPDFPSAPWRLMGFFAENRPEWLLTELACISDSITVVPIATRAADLMSVSRIINETELSTIVVSQYSLPMIIELLESQEENGQQTIESLKTIICLDSEYLSKEIYGIRHRLQHADRKITLLSYQDILATGEHASADMVSRSTPNRDTVYLITYSSGTSGEPKGSMICHMNILSSLSGGQAQGYCFTPQDVYISYAPLSHIQEQIIVANCTVFGLQIGYARFNGDITGSLNPTMLMEDLKELQPTIFGSFPLFYNKIYRNVMNRISQESELFQSLFNKAVETKLQNLRTTGQMTHLLYDSVIFKKIKGVLGGRIRLLISGGAPLQQEVKNFMFVAFGVPVLEAYGASESAGVVTSTSNWEYKAGVVGGPLSSIKLKLRDLPELGYLTTDDPPRGEVCIKGNSVFKGYFRDSILTSEVLDSDGWLSLGDVATLLPGGCLQLIDRVRSVCKLQHGLYVAPSFLENVYGQAQVVAQVYICVDSRYEAVVAIIVPERDYLLRKLCKAEGKLNLNHYQTLSLAQYQELLDTNETARGIVAHEIRYKEEEYLLPEYERVAEQERFYLSAEPFVVGQSEPIQALSSFGAASKGVFNKVKKVQSGIPILTGTMKVKRTLADKYFSTIVTTIMKQSKIGGNQSMRDSITISLPTDIGELNYATDSQLSSRN</sequence>
<gene>
    <name evidence="4" type="ORF">FGO68_gene2200</name>
</gene>
<dbReference type="GO" id="GO:0004467">
    <property type="term" value="F:long-chain fatty acid-CoA ligase activity"/>
    <property type="evidence" value="ECO:0007669"/>
    <property type="project" value="TreeGrafter"/>
</dbReference>
<evidence type="ECO:0000259" key="3">
    <source>
        <dbReference type="Pfam" id="PF00501"/>
    </source>
</evidence>
<comment type="caution">
    <text evidence="4">The sequence shown here is derived from an EMBL/GenBank/DDBJ whole genome shotgun (WGS) entry which is preliminary data.</text>
</comment>
<dbReference type="Proteomes" id="UP000785679">
    <property type="component" value="Unassembled WGS sequence"/>
</dbReference>
<proteinExistence type="predicted"/>
<dbReference type="OrthoDB" id="1700726at2759"/>
<accession>A0A8J8NYN9</accession>
<protein>
    <recommendedName>
        <fullName evidence="3">AMP-dependent synthetase/ligase domain-containing protein</fullName>
    </recommendedName>
</protein>
<reference evidence="4" key="1">
    <citation type="submission" date="2019-06" db="EMBL/GenBank/DDBJ databases">
        <authorList>
            <person name="Zheng W."/>
        </authorList>
    </citation>
    <scope>NUCLEOTIDE SEQUENCE</scope>
    <source>
        <strain evidence="4">QDHG01</strain>
    </source>
</reference>
<dbReference type="PROSITE" id="PS00455">
    <property type="entry name" value="AMP_BINDING"/>
    <property type="match status" value="1"/>
</dbReference>
<dbReference type="EMBL" id="RRYP01003565">
    <property type="protein sequence ID" value="TNV83683.1"/>
    <property type="molecule type" value="Genomic_DNA"/>
</dbReference>
<evidence type="ECO:0000313" key="4">
    <source>
        <dbReference type="EMBL" id="TNV83683.1"/>
    </source>
</evidence>
<dbReference type="InterPro" id="IPR042099">
    <property type="entry name" value="ANL_N_sf"/>
</dbReference>
<dbReference type="PANTHER" id="PTHR43272:SF33">
    <property type="entry name" value="AMP-BINDING DOMAIN-CONTAINING PROTEIN-RELATED"/>
    <property type="match status" value="1"/>
</dbReference>
<name>A0A8J8NYN9_HALGN</name>
<dbReference type="Pfam" id="PF00501">
    <property type="entry name" value="AMP-binding"/>
    <property type="match status" value="1"/>
</dbReference>
<dbReference type="GO" id="GO:0005524">
    <property type="term" value="F:ATP binding"/>
    <property type="evidence" value="ECO:0007669"/>
    <property type="project" value="UniProtKB-KW"/>
</dbReference>
<feature type="domain" description="AMP-dependent synthetase/ligase" evidence="3">
    <location>
        <begin position="165"/>
        <end position="559"/>
    </location>
</feature>
<dbReference type="AlphaFoldDB" id="A0A8J8NYN9"/>
<evidence type="ECO:0000256" key="2">
    <source>
        <dbReference type="ARBA" id="ARBA00022840"/>
    </source>
</evidence>
<dbReference type="PANTHER" id="PTHR43272">
    <property type="entry name" value="LONG-CHAIN-FATTY-ACID--COA LIGASE"/>
    <property type="match status" value="1"/>
</dbReference>
<dbReference type="GO" id="GO:0016020">
    <property type="term" value="C:membrane"/>
    <property type="evidence" value="ECO:0007669"/>
    <property type="project" value="TreeGrafter"/>
</dbReference>
<evidence type="ECO:0000313" key="5">
    <source>
        <dbReference type="Proteomes" id="UP000785679"/>
    </source>
</evidence>
<dbReference type="Gene3D" id="3.40.50.12780">
    <property type="entry name" value="N-terminal domain of ligase-like"/>
    <property type="match status" value="1"/>
</dbReference>
<dbReference type="InterPro" id="IPR000873">
    <property type="entry name" value="AMP-dep_synth/lig_dom"/>
</dbReference>
<keyword evidence="2" id="KW-0067">ATP-binding</keyword>